<dbReference type="Proteomes" id="UP000199287">
    <property type="component" value="Unassembled WGS sequence"/>
</dbReference>
<dbReference type="NCBIfam" id="TIGR00241">
    <property type="entry name" value="CoA_E_activ"/>
    <property type="match status" value="1"/>
</dbReference>
<name>A0A1I3EQV0_9FIRM</name>
<dbReference type="InterPro" id="IPR043129">
    <property type="entry name" value="ATPase_NBD"/>
</dbReference>
<comment type="cofactor">
    <cofactor evidence="1">
        <name>[4Fe-4S] cluster</name>
        <dbReference type="ChEBI" id="CHEBI:49883"/>
    </cofactor>
</comment>
<dbReference type="SUPFAM" id="SSF53067">
    <property type="entry name" value="Actin-like ATPase domain"/>
    <property type="match status" value="1"/>
</dbReference>
<evidence type="ECO:0000313" key="7">
    <source>
        <dbReference type="Proteomes" id="UP000199287"/>
    </source>
</evidence>
<dbReference type="AlphaFoldDB" id="A0A1I3EQV0"/>
<evidence type="ECO:0000259" key="5">
    <source>
        <dbReference type="Pfam" id="PF01869"/>
    </source>
</evidence>
<evidence type="ECO:0000256" key="2">
    <source>
        <dbReference type="ARBA" id="ARBA00022723"/>
    </source>
</evidence>
<sequence>MVRIGIDIGSTVTKAVVMKDENIIVHQRVPTGWSPKETGNRLMESLKSNHSFHESEIASIVTTGYGRKTLPFATRKVTEITCHAKGAFHLYPSSRTVIDIGGQDSKVIRMDDAGNVIDFMMNDKCAAGTGQFLHVMATRLEVDVSDLEKMALLDEPVQINSMCTVFAESEIIGMMAAGASKESIASGLLNSVAGRISTQAQRIGIEETVFFSGGLAINQYLQQAIQEKLNKRVKVSPMAQYTGAIGAALLG</sequence>
<dbReference type="GO" id="GO:0051536">
    <property type="term" value="F:iron-sulfur cluster binding"/>
    <property type="evidence" value="ECO:0007669"/>
    <property type="project" value="UniProtKB-KW"/>
</dbReference>
<dbReference type="InterPro" id="IPR008275">
    <property type="entry name" value="CoA_E_activase_dom"/>
</dbReference>
<dbReference type="InterPro" id="IPR051805">
    <property type="entry name" value="Dehydratase_Activator_Redct"/>
</dbReference>
<keyword evidence="2" id="KW-0479">Metal-binding</keyword>
<organism evidence="6 7">
    <name type="scientific">Tindallia magadiensis</name>
    <dbReference type="NCBI Taxonomy" id="69895"/>
    <lineage>
        <taxon>Bacteria</taxon>
        <taxon>Bacillati</taxon>
        <taxon>Bacillota</taxon>
        <taxon>Clostridia</taxon>
        <taxon>Peptostreptococcales</taxon>
        <taxon>Tindalliaceae</taxon>
        <taxon>Tindallia</taxon>
    </lineage>
</organism>
<dbReference type="PANTHER" id="PTHR32329">
    <property type="entry name" value="BIFUNCTIONAL PROTEIN [INCLUDES 2-HYDROXYACYL-COA DEHYDRATASE (N-TER) AND ITS ACTIVATOR DOMAIN (C_TERM)-RELATED"/>
    <property type="match status" value="1"/>
</dbReference>
<dbReference type="PANTHER" id="PTHR32329:SF2">
    <property type="entry name" value="BIFUNCTIONAL PROTEIN [INCLUDES 2-HYDROXYACYL-COA DEHYDRATASE (N-TER) AND ITS ACTIVATOR DOMAIN (C_TERM)"/>
    <property type="match status" value="1"/>
</dbReference>
<dbReference type="OrthoDB" id="9778513at2"/>
<dbReference type="CDD" id="cd24036">
    <property type="entry name" value="ASKHA_NBD_BcrAD_BadFG_HgdC_HadI"/>
    <property type="match status" value="1"/>
</dbReference>
<keyword evidence="3" id="KW-0408">Iron</keyword>
<dbReference type="GO" id="GO:0046872">
    <property type="term" value="F:metal ion binding"/>
    <property type="evidence" value="ECO:0007669"/>
    <property type="project" value="UniProtKB-KW"/>
</dbReference>
<evidence type="ECO:0000313" key="6">
    <source>
        <dbReference type="EMBL" id="SFI01339.1"/>
    </source>
</evidence>
<feature type="domain" description="ATPase BadF/BadG/BcrA/BcrD type" evidence="5">
    <location>
        <begin position="4"/>
        <end position="251"/>
    </location>
</feature>
<accession>A0A1I3EQV0</accession>
<dbReference type="InterPro" id="IPR002731">
    <property type="entry name" value="ATPase_BadF"/>
</dbReference>
<reference evidence="7" key="1">
    <citation type="submission" date="2016-10" db="EMBL/GenBank/DDBJ databases">
        <authorList>
            <person name="Varghese N."/>
            <person name="Submissions S."/>
        </authorList>
    </citation>
    <scope>NUCLEOTIDE SEQUENCE [LARGE SCALE GENOMIC DNA]</scope>
    <source>
        <strain evidence="7">Z-7934</strain>
    </source>
</reference>
<dbReference type="Pfam" id="PF01869">
    <property type="entry name" value="BcrAD_BadFG"/>
    <property type="match status" value="1"/>
</dbReference>
<dbReference type="Gene3D" id="3.30.420.40">
    <property type="match status" value="2"/>
</dbReference>
<protein>
    <submittedName>
        <fullName evidence="6">Benzoyl-CoA reductase, bcr type, subunit D</fullName>
    </submittedName>
</protein>
<gene>
    <name evidence="6" type="ORF">SAMN05192551_105123</name>
</gene>
<keyword evidence="4" id="KW-0411">Iron-sulfur</keyword>
<evidence type="ECO:0000256" key="3">
    <source>
        <dbReference type="ARBA" id="ARBA00023004"/>
    </source>
</evidence>
<dbReference type="RefSeq" id="WP_093372050.1">
    <property type="nucleotide sequence ID" value="NZ_FOQA01000005.1"/>
</dbReference>
<dbReference type="STRING" id="69895.SAMN05192551_105123"/>
<dbReference type="EMBL" id="FOQA01000005">
    <property type="protein sequence ID" value="SFI01339.1"/>
    <property type="molecule type" value="Genomic_DNA"/>
</dbReference>
<evidence type="ECO:0000256" key="4">
    <source>
        <dbReference type="ARBA" id="ARBA00023014"/>
    </source>
</evidence>
<keyword evidence="7" id="KW-1185">Reference proteome</keyword>
<proteinExistence type="predicted"/>
<evidence type="ECO:0000256" key="1">
    <source>
        <dbReference type="ARBA" id="ARBA00001966"/>
    </source>
</evidence>